<evidence type="ECO:0000313" key="2">
    <source>
        <dbReference type="Proteomes" id="UP001164250"/>
    </source>
</evidence>
<proteinExistence type="predicted"/>
<organism evidence="1 2">
    <name type="scientific">Pistacia atlantica</name>
    <dbReference type="NCBI Taxonomy" id="434234"/>
    <lineage>
        <taxon>Eukaryota</taxon>
        <taxon>Viridiplantae</taxon>
        <taxon>Streptophyta</taxon>
        <taxon>Embryophyta</taxon>
        <taxon>Tracheophyta</taxon>
        <taxon>Spermatophyta</taxon>
        <taxon>Magnoliopsida</taxon>
        <taxon>eudicotyledons</taxon>
        <taxon>Gunneridae</taxon>
        <taxon>Pentapetalae</taxon>
        <taxon>rosids</taxon>
        <taxon>malvids</taxon>
        <taxon>Sapindales</taxon>
        <taxon>Anacardiaceae</taxon>
        <taxon>Pistacia</taxon>
    </lineage>
</organism>
<evidence type="ECO:0000313" key="1">
    <source>
        <dbReference type="EMBL" id="KAJ0080532.1"/>
    </source>
</evidence>
<comment type="caution">
    <text evidence="1">The sequence shown here is derived from an EMBL/GenBank/DDBJ whole genome shotgun (WGS) entry which is preliminary data.</text>
</comment>
<dbReference type="Proteomes" id="UP001164250">
    <property type="component" value="Chromosome 13"/>
</dbReference>
<accession>A0ACC1A143</accession>
<gene>
    <name evidence="1" type="ORF">Patl1_22542</name>
</gene>
<sequence>MGPVKKAPAESGLKKKQINEVVLVGESTRIPKIQQLLKDFFYGKEPNKGVNPDEAVAYGAAIQGGILSGEGGEETKNVILLDVAPLSLGIETVGGVMTKLINRNHVIPDFYYLPRPANHSLCQGRSNDFMSMKVKEVLTKDCRELGRFDLSGIPPAPRGVPQIQVTFEIDANGILHVTAEDKAAKKSESITITSDKGRLSKEEIERMVREAEEFAEEDKMVRERIDSRNKLETWLDDNQNAEKDEFDEKLKEVEDVGNPVIKQVYEKSGAISADYHEEDEPYDDWDVACGEFYGHSPPEEWDICGSSRITDPPDKLEERGRIMKEPLEQGPTIIYVPTRKETLRDREISLWIWCEGCCIQCRFVVATIAFGMGIDKLNVRRIIHYGWPQSVEAYYQEAGRAGRDGKLAECKFILTCRYGMNTSCCRAKMLVEYFGEDFGHDKCLMCDVCVNGPPVMQNLKEEANILMQVIASYSVWKNSVDGLYDDVMCSDIRRQKFMEKPNLRMFVSKIREQSQKFLAADLLWWRGLARILENKGYIREGDEKIHVQIKFPEPTELGLEFLQSDNEQTFYVYPESDMLLSASECKSYSSFSEWGKGWADPEIRRQRLEIACGEFYGHSPPEEWDTCGSSRITDPPDKLEERGRIMKEPLEQGPTIIYVPTRKETLRIAKYLCGYGAKAAAYNAALPKSHLRRVHNEFRENKLEVYEGERSQTKDCHELGRFDLSGIPPAPRGVPQIQEQIGDLHYNMKSTMGDKLGDKIHSDDKKKIESTLKEADEWLDDNQNAEKDEFDEKLKKVEDVCNPVIKQVYEKSGASSANYHEEKMNLMMSCEKLQEI</sequence>
<keyword evidence="2" id="KW-1185">Reference proteome</keyword>
<protein>
    <submittedName>
        <fullName evidence="1">Uncharacterized protein</fullName>
    </submittedName>
</protein>
<dbReference type="EMBL" id="CM047909">
    <property type="protein sequence ID" value="KAJ0080532.1"/>
    <property type="molecule type" value="Genomic_DNA"/>
</dbReference>
<reference evidence="2" key="1">
    <citation type="journal article" date="2023" name="G3 (Bethesda)">
        <title>Genome assembly and association tests identify interacting loci associated with vigor, precocity, and sex in interspecific pistachio rootstocks.</title>
        <authorList>
            <person name="Palmer W."/>
            <person name="Jacygrad E."/>
            <person name="Sagayaradj S."/>
            <person name="Cavanaugh K."/>
            <person name="Han R."/>
            <person name="Bertier L."/>
            <person name="Beede B."/>
            <person name="Kafkas S."/>
            <person name="Golino D."/>
            <person name="Preece J."/>
            <person name="Michelmore R."/>
        </authorList>
    </citation>
    <scope>NUCLEOTIDE SEQUENCE [LARGE SCALE GENOMIC DNA]</scope>
</reference>
<name>A0ACC1A143_9ROSI</name>